<gene>
    <name evidence="11" type="ORF">NQ318_001969</name>
</gene>
<keyword evidence="12" id="KW-1185">Reference proteome</keyword>
<evidence type="ECO:0000256" key="8">
    <source>
        <dbReference type="ARBA" id="ARBA00023136"/>
    </source>
</evidence>
<evidence type="ECO:0000256" key="9">
    <source>
        <dbReference type="SAM" id="Phobius"/>
    </source>
</evidence>
<dbReference type="EMBL" id="JAPWTK010000020">
    <property type="protein sequence ID" value="KAJ8957968.1"/>
    <property type="molecule type" value="Genomic_DNA"/>
</dbReference>
<feature type="transmembrane region" description="Helical" evidence="9">
    <location>
        <begin position="389"/>
        <end position="412"/>
    </location>
</feature>
<feature type="transmembrane region" description="Helical" evidence="9">
    <location>
        <begin position="129"/>
        <end position="153"/>
    </location>
</feature>
<feature type="transmembrane region" description="Helical" evidence="9">
    <location>
        <begin position="433"/>
        <end position="453"/>
    </location>
</feature>
<name>A0AAV8Z4B1_9CUCU</name>
<dbReference type="FunFam" id="1.10.357.20:FF:000003">
    <property type="entry name" value="Uncharacterized protein, isoform B"/>
    <property type="match status" value="1"/>
</dbReference>
<dbReference type="InterPro" id="IPR045349">
    <property type="entry name" value="SLC41A1-3"/>
</dbReference>
<feature type="transmembrane region" description="Helical" evidence="9">
    <location>
        <begin position="49"/>
        <end position="74"/>
    </location>
</feature>
<keyword evidence="6 9" id="KW-1133">Transmembrane helix</keyword>
<keyword evidence="7" id="KW-0406">Ion transport</keyword>
<sequence>INTAQMVISLILEPSKIEADKSDSLSKEKSVESIQSALEEKEHLEHEKWYSITIQVFIPFFIAGIGTIGAGIVLGNATQLEVFKDIKALLVLVPALLGLKGNLDMCLASRLSTQANLGNMKHKKELFKMIIGNVILVQIQAIVASCLVSVFAVSTSAAINGNFEWLHTLLLATASVLTATLSCFVLDFVLVSVIIISHRINLNPDNLATPMAASIGDVVSLTVLSCWATLLYDIHEEYPWVMGLVLGCYVFVLLPIWILIVRKNDYTKHVLSSGWTPVLSALVISGSGGLVLDSAVDQFSGYEVFQPIINGIGGNLVSVQASRISTMLHKTSIKGVIPPHTKQWVAPWTALIKGVLPAKTSRILLLMSVPGHTIFVFAADFIYNHGLAVTPAFVLTYLLVGLVQLVLLLYICHIMIHSMWRLKMDPDNSAIPYLTALGDLLGSSLLLLSFLFLRAVHQEYQPLV</sequence>
<feature type="transmembrane region" description="Helical" evidence="9">
    <location>
        <begin position="238"/>
        <end position="260"/>
    </location>
</feature>
<feature type="domain" description="SLC41A/MgtE integral membrane" evidence="10">
    <location>
        <begin position="306"/>
        <end position="448"/>
    </location>
</feature>
<accession>A0AAV8Z4B1</accession>
<dbReference type="PANTHER" id="PTHR16228:SF26">
    <property type="entry name" value="SOLUTE CARRIER FAMILY 41 MEMBER 1-LIKE PROTEIN"/>
    <property type="match status" value="1"/>
</dbReference>
<feature type="transmembrane region" description="Helical" evidence="9">
    <location>
        <begin position="207"/>
        <end position="232"/>
    </location>
</feature>
<reference evidence="11" key="1">
    <citation type="journal article" date="2023" name="Insect Mol. Biol.">
        <title>Genome sequencing provides insights into the evolution of gene families encoding plant cell wall-degrading enzymes in longhorned beetles.</title>
        <authorList>
            <person name="Shin N.R."/>
            <person name="Okamura Y."/>
            <person name="Kirsch R."/>
            <person name="Pauchet Y."/>
        </authorList>
    </citation>
    <scope>NUCLEOTIDE SEQUENCE</scope>
    <source>
        <strain evidence="11">AMC_N1</strain>
    </source>
</reference>
<feature type="domain" description="SLC41A/MgtE integral membrane" evidence="10">
    <location>
        <begin position="93"/>
        <end position="224"/>
    </location>
</feature>
<evidence type="ECO:0000256" key="6">
    <source>
        <dbReference type="ARBA" id="ARBA00022989"/>
    </source>
</evidence>
<proteinExistence type="inferred from homology"/>
<feature type="non-terminal residue" evidence="11">
    <location>
        <position position="1"/>
    </location>
</feature>
<dbReference type="GO" id="GO:0005886">
    <property type="term" value="C:plasma membrane"/>
    <property type="evidence" value="ECO:0007669"/>
    <property type="project" value="TreeGrafter"/>
</dbReference>
<keyword evidence="3" id="KW-0813">Transport</keyword>
<comment type="similarity">
    <text evidence="2">Belongs to the SLC41A transporter family.</text>
</comment>
<evidence type="ECO:0000259" key="10">
    <source>
        <dbReference type="Pfam" id="PF01769"/>
    </source>
</evidence>
<dbReference type="Pfam" id="PF01769">
    <property type="entry name" value="MgtE"/>
    <property type="match status" value="2"/>
</dbReference>
<evidence type="ECO:0000313" key="12">
    <source>
        <dbReference type="Proteomes" id="UP001162162"/>
    </source>
</evidence>
<dbReference type="PANTHER" id="PTHR16228">
    <property type="entry name" value="DIVALENT CATION TRANSPORTER SOLUTE CARRIER FAMILY 41"/>
    <property type="match status" value="1"/>
</dbReference>
<dbReference type="InterPro" id="IPR006667">
    <property type="entry name" value="SLC41_membr_dom"/>
</dbReference>
<dbReference type="InterPro" id="IPR036739">
    <property type="entry name" value="SLC41_membr_dom_sf"/>
</dbReference>
<evidence type="ECO:0000256" key="7">
    <source>
        <dbReference type="ARBA" id="ARBA00023065"/>
    </source>
</evidence>
<dbReference type="FunFam" id="1.10.357.20:FF:000001">
    <property type="entry name" value="Solute carrier family 41 member 2"/>
    <property type="match status" value="1"/>
</dbReference>
<comment type="subcellular location">
    <subcellularLocation>
        <location evidence="1">Membrane</location>
        <topology evidence="1">Multi-pass membrane protein</topology>
    </subcellularLocation>
</comment>
<comment type="caution">
    <text evidence="11">The sequence shown here is derived from an EMBL/GenBank/DDBJ whole genome shotgun (WGS) entry which is preliminary data.</text>
</comment>
<keyword evidence="8 9" id="KW-0472">Membrane</keyword>
<protein>
    <recommendedName>
        <fullName evidence="10">SLC41A/MgtE integral membrane domain-containing protein</fullName>
    </recommendedName>
</protein>
<dbReference type="GO" id="GO:0008324">
    <property type="term" value="F:monoatomic cation transmembrane transporter activity"/>
    <property type="evidence" value="ECO:0007669"/>
    <property type="project" value="InterPro"/>
</dbReference>
<evidence type="ECO:0000256" key="4">
    <source>
        <dbReference type="ARBA" id="ARBA00022692"/>
    </source>
</evidence>
<dbReference type="Proteomes" id="UP001162162">
    <property type="component" value="Unassembled WGS sequence"/>
</dbReference>
<keyword evidence="4 9" id="KW-0812">Transmembrane</keyword>
<evidence type="ECO:0000313" key="11">
    <source>
        <dbReference type="EMBL" id="KAJ8957968.1"/>
    </source>
</evidence>
<dbReference type="Gene3D" id="1.10.357.20">
    <property type="entry name" value="SLC41 divalent cation transporters, integral membrane domain"/>
    <property type="match status" value="2"/>
</dbReference>
<evidence type="ECO:0000256" key="3">
    <source>
        <dbReference type="ARBA" id="ARBA00022448"/>
    </source>
</evidence>
<organism evidence="11 12">
    <name type="scientific">Aromia moschata</name>
    <dbReference type="NCBI Taxonomy" id="1265417"/>
    <lineage>
        <taxon>Eukaryota</taxon>
        <taxon>Metazoa</taxon>
        <taxon>Ecdysozoa</taxon>
        <taxon>Arthropoda</taxon>
        <taxon>Hexapoda</taxon>
        <taxon>Insecta</taxon>
        <taxon>Pterygota</taxon>
        <taxon>Neoptera</taxon>
        <taxon>Endopterygota</taxon>
        <taxon>Coleoptera</taxon>
        <taxon>Polyphaga</taxon>
        <taxon>Cucujiformia</taxon>
        <taxon>Chrysomeloidea</taxon>
        <taxon>Cerambycidae</taxon>
        <taxon>Cerambycinae</taxon>
        <taxon>Callichromatini</taxon>
        <taxon>Aromia</taxon>
    </lineage>
</organism>
<dbReference type="AlphaFoldDB" id="A0AAV8Z4B1"/>
<evidence type="ECO:0000256" key="5">
    <source>
        <dbReference type="ARBA" id="ARBA00022842"/>
    </source>
</evidence>
<dbReference type="SUPFAM" id="SSF161093">
    <property type="entry name" value="MgtE membrane domain-like"/>
    <property type="match status" value="2"/>
</dbReference>
<keyword evidence="5" id="KW-0460">Magnesium</keyword>
<feature type="transmembrane region" description="Helical" evidence="9">
    <location>
        <begin position="363"/>
        <end position="383"/>
    </location>
</feature>
<evidence type="ECO:0000256" key="2">
    <source>
        <dbReference type="ARBA" id="ARBA00009749"/>
    </source>
</evidence>
<feature type="transmembrane region" description="Helical" evidence="9">
    <location>
        <begin position="165"/>
        <end position="195"/>
    </location>
</feature>
<evidence type="ECO:0000256" key="1">
    <source>
        <dbReference type="ARBA" id="ARBA00004141"/>
    </source>
</evidence>